<evidence type="ECO:0000313" key="3">
    <source>
        <dbReference type="Proteomes" id="UP000005222"/>
    </source>
</evidence>
<evidence type="ECO:0000256" key="1">
    <source>
        <dbReference type="SAM" id="MobiDB-lite"/>
    </source>
</evidence>
<name>G8YL86_PICSO</name>
<accession>G8YL86</accession>
<sequence>MENSKEMNNENIPLKDWRTVSRSRPRSKSVATTKNYISYDLATDNNASEKEVTIISNAGPVHNSLNRVLQKPLAQVDPEKYYNSEDKEHAEKHESVEQVGFNDGKNASNVSATNDGVTAVSELLVPKIKHLNLQREPSDATTSLSENDVFFETSPVLASAQPMYSIYEHFEMGELDGFLDAVSPKYDSRGNLLPVQKFYPTLLSERFYPVVHVAIRPHMSKPLANDDCPLDLSLLERNSNAVLHAAPFCNMYEDSAENLNEESALLNILTYEITHSEPADNSSRPSRLRKIIDSIKSFFKSSLSNEEYNEKFPWAKFIPREELEEDSNQRRSLVDHNIIEELDQNPDNVIAFIE</sequence>
<evidence type="ECO:0000313" key="2">
    <source>
        <dbReference type="EMBL" id="CCE88820.1"/>
    </source>
</evidence>
<dbReference type="HOGENOM" id="CLU_783276_0_0_1"/>
<feature type="compositionally biased region" description="Basic and acidic residues" evidence="1">
    <location>
        <begin position="1"/>
        <end position="19"/>
    </location>
</feature>
<organism evidence="2 3">
    <name type="scientific">Pichia sorbitophila (strain ATCC MYA-4447 / BCRC 22081 / CBS 7064 / NBRC 10061 / NRRL Y-12695)</name>
    <name type="common">Hybrid yeast</name>
    <dbReference type="NCBI Taxonomy" id="559304"/>
    <lineage>
        <taxon>Eukaryota</taxon>
        <taxon>Fungi</taxon>
        <taxon>Dikarya</taxon>
        <taxon>Ascomycota</taxon>
        <taxon>Saccharomycotina</taxon>
        <taxon>Pichiomycetes</taxon>
        <taxon>Debaryomycetaceae</taxon>
        <taxon>Millerozyma</taxon>
    </lineage>
</organism>
<feature type="region of interest" description="Disordered" evidence="1">
    <location>
        <begin position="1"/>
        <end position="30"/>
    </location>
</feature>
<dbReference type="InParanoid" id="G8YL86"/>
<gene>
    <name evidence="2" type="primary">Piso0_001606</name>
    <name evidence="2" type="ORF">GNLVRS01_PISO0F10081g</name>
</gene>
<reference evidence="2 3" key="1">
    <citation type="journal article" date="2012" name="G3 (Bethesda)">
        <title>Pichia sorbitophila, an interspecies yeast hybrid reveals early steps of genome resolution following polyploidization.</title>
        <authorList>
            <person name="Leh Louis V."/>
            <person name="Despons L."/>
            <person name="Friedrich A."/>
            <person name="Martin T."/>
            <person name="Durrens P."/>
            <person name="Casaregola S."/>
            <person name="Neuveglise C."/>
            <person name="Fairhead C."/>
            <person name="Marck C."/>
            <person name="Cruz J.A."/>
            <person name="Straub M.L."/>
            <person name="Kugler V."/>
            <person name="Sacerdot C."/>
            <person name="Uzunov Z."/>
            <person name="Thierry A."/>
            <person name="Weiss S."/>
            <person name="Bleykasten C."/>
            <person name="De Montigny J."/>
            <person name="Jacques N."/>
            <person name="Jung P."/>
            <person name="Lemaire M."/>
            <person name="Mallet S."/>
            <person name="Morel G."/>
            <person name="Richard G.F."/>
            <person name="Sarkar A."/>
            <person name="Savel G."/>
            <person name="Schacherer J."/>
            <person name="Seret M.L."/>
            <person name="Talla E."/>
            <person name="Samson G."/>
            <person name="Jubin C."/>
            <person name="Poulain J."/>
            <person name="Vacherie B."/>
            <person name="Barbe V."/>
            <person name="Pelletier E."/>
            <person name="Sherman D.J."/>
            <person name="Westhof E."/>
            <person name="Weissenbach J."/>
            <person name="Baret P.V."/>
            <person name="Wincker P."/>
            <person name="Gaillardin C."/>
            <person name="Dujon B."/>
            <person name="Souciet J.L."/>
        </authorList>
    </citation>
    <scope>NUCLEOTIDE SEQUENCE [LARGE SCALE GENOMIC DNA]</scope>
    <source>
        <strain evidence="3">ATCC MYA-4447 / BCRC 22081 / CBS 7064 / NBRC 10061 / NRRL Y-12695</strain>
    </source>
</reference>
<keyword evidence="3" id="KW-1185">Reference proteome</keyword>
<dbReference type="eggNOG" id="ENOG502RQDQ">
    <property type="taxonomic scope" value="Eukaryota"/>
</dbReference>
<dbReference type="EMBL" id="FO082054">
    <property type="protein sequence ID" value="CCE88820.1"/>
    <property type="molecule type" value="Genomic_DNA"/>
</dbReference>
<dbReference type="Proteomes" id="UP000005222">
    <property type="component" value="Chromosome F"/>
</dbReference>
<dbReference type="OrthoDB" id="4013762at2759"/>
<dbReference type="AlphaFoldDB" id="G8YL86"/>
<protein>
    <submittedName>
        <fullName evidence="2">Piso0_001606 protein</fullName>
    </submittedName>
</protein>
<proteinExistence type="predicted"/>